<proteinExistence type="predicted"/>
<reference evidence="2" key="1">
    <citation type="submission" date="2013-08" db="EMBL/GenBank/DDBJ databases">
        <authorList>
            <person name="Mendez C."/>
            <person name="Richter M."/>
            <person name="Ferrer M."/>
            <person name="Sanchez J."/>
        </authorList>
    </citation>
    <scope>NUCLEOTIDE SEQUENCE</scope>
</reference>
<dbReference type="AlphaFoldDB" id="T1AAF3"/>
<dbReference type="EMBL" id="AUZZ01004411">
    <property type="protein sequence ID" value="EQD53778.1"/>
    <property type="molecule type" value="Genomic_DNA"/>
</dbReference>
<evidence type="ECO:0000313" key="2">
    <source>
        <dbReference type="EMBL" id="EQD53778.1"/>
    </source>
</evidence>
<accession>T1AAF3</accession>
<feature type="compositionally biased region" description="Gly residues" evidence="1">
    <location>
        <begin position="38"/>
        <end position="48"/>
    </location>
</feature>
<gene>
    <name evidence="2" type="ORF">B2A_06257</name>
</gene>
<sequence length="110" mass="11235">ATNNPKIRFAKSIPDYVARWLANEFLSEDDRRAIGLENGEGNGHGGAPAGKAAANPAATVRFETKPLDAFATPSGGTSEDAPSCHICGGIMVRSGTCYACTVCGATSGCS</sequence>
<feature type="compositionally biased region" description="Low complexity" evidence="1">
    <location>
        <begin position="49"/>
        <end position="58"/>
    </location>
</feature>
<organism evidence="2">
    <name type="scientific">mine drainage metagenome</name>
    <dbReference type="NCBI Taxonomy" id="410659"/>
    <lineage>
        <taxon>unclassified sequences</taxon>
        <taxon>metagenomes</taxon>
        <taxon>ecological metagenomes</taxon>
    </lineage>
</organism>
<feature type="region of interest" description="Disordered" evidence="1">
    <location>
        <begin position="35"/>
        <end position="58"/>
    </location>
</feature>
<protein>
    <submittedName>
        <fullName evidence="2">Uncharacterized protein</fullName>
    </submittedName>
</protein>
<evidence type="ECO:0000256" key="1">
    <source>
        <dbReference type="SAM" id="MobiDB-lite"/>
    </source>
</evidence>
<comment type="caution">
    <text evidence="2">The sequence shown here is derived from an EMBL/GenBank/DDBJ whole genome shotgun (WGS) entry which is preliminary data.</text>
</comment>
<feature type="non-terminal residue" evidence="2">
    <location>
        <position position="1"/>
    </location>
</feature>
<name>T1AAF3_9ZZZZ</name>
<reference evidence="2" key="2">
    <citation type="journal article" date="2014" name="ISME J.">
        <title>Microbial stratification in low pH oxic and suboxic macroscopic growths along an acid mine drainage.</title>
        <authorList>
            <person name="Mendez-Garcia C."/>
            <person name="Mesa V."/>
            <person name="Sprenger R.R."/>
            <person name="Richter M."/>
            <person name="Diez M.S."/>
            <person name="Solano J."/>
            <person name="Bargiela R."/>
            <person name="Golyshina O.V."/>
            <person name="Manteca A."/>
            <person name="Ramos J.L."/>
            <person name="Gallego J.R."/>
            <person name="Llorente I."/>
            <person name="Martins Dos Santos V.A."/>
            <person name="Jensen O.N."/>
            <person name="Pelaez A.I."/>
            <person name="Sanchez J."/>
            <person name="Ferrer M."/>
        </authorList>
    </citation>
    <scope>NUCLEOTIDE SEQUENCE</scope>
</reference>